<dbReference type="Proteomes" id="UP000479773">
    <property type="component" value="Unassembled WGS sequence"/>
</dbReference>
<dbReference type="EMBL" id="VWEQ01000028">
    <property type="protein sequence ID" value="KAA4748067.1"/>
    <property type="molecule type" value="Genomic_DNA"/>
</dbReference>
<dbReference type="InterPro" id="IPR011990">
    <property type="entry name" value="TPR-like_helical_dom_sf"/>
</dbReference>
<evidence type="ECO:0000313" key="5">
    <source>
        <dbReference type="EMBL" id="KAA4748067.1"/>
    </source>
</evidence>
<dbReference type="Pfam" id="PF12895">
    <property type="entry name" value="ANAPC3"/>
    <property type="match status" value="1"/>
</dbReference>
<dbReference type="PANTHER" id="PTHR44858">
    <property type="entry name" value="TETRATRICOPEPTIDE REPEAT PROTEIN 6"/>
    <property type="match status" value="1"/>
</dbReference>
<feature type="repeat" description="TPR" evidence="3">
    <location>
        <begin position="231"/>
        <end position="264"/>
    </location>
</feature>
<dbReference type="GO" id="GO:0046813">
    <property type="term" value="P:receptor-mediated virion attachment to host cell"/>
    <property type="evidence" value="ECO:0007669"/>
    <property type="project" value="TreeGrafter"/>
</dbReference>
<dbReference type="AlphaFoldDB" id="A0A2M9V2U8"/>
<feature type="repeat" description="TPR" evidence="3">
    <location>
        <begin position="61"/>
        <end position="94"/>
    </location>
</feature>
<dbReference type="Proteomes" id="UP000231846">
    <property type="component" value="Unassembled WGS sequence"/>
</dbReference>
<organism evidence="6 7">
    <name type="scientific">Bacteroides fragilis</name>
    <dbReference type="NCBI Taxonomy" id="817"/>
    <lineage>
        <taxon>Bacteria</taxon>
        <taxon>Pseudomonadati</taxon>
        <taxon>Bacteroidota</taxon>
        <taxon>Bacteroidia</taxon>
        <taxon>Bacteroidales</taxon>
        <taxon>Bacteroidaceae</taxon>
        <taxon>Bacteroides</taxon>
    </lineage>
</organism>
<protein>
    <submittedName>
        <fullName evidence="6">Tetratricopeptide repeat protein</fullName>
    </submittedName>
</protein>
<reference evidence="5 8" key="3">
    <citation type="journal article" date="2019" name="Nat. Med.">
        <title>A library of human gut bacterial isolates paired with longitudinal multiomics data enables mechanistic microbiome research.</title>
        <authorList>
            <person name="Poyet M."/>
            <person name="Groussin M."/>
            <person name="Gibbons S.M."/>
            <person name="Avila-Pacheco J."/>
            <person name="Jiang X."/>
            <person name="Kearney S.M."/>
            <person name="Perrotta A.R."/>
            <person name="Berdy B."/>
            <person name="Zhao S."/>
            <person name="Lieberman T.D."/>
            <person name="Swanson P.K."/>
            <person name="Smith M."/>
            <person name="Roesemann S."/>
            <person name="Alexander J.E."/>
            <person name="Rich S.A."/>
            <person name="Livny J."/>
            <person name="Vlamakis H."/>
            <person name="Clish C."/>
            <person name="Bullock K."/>
            <person name="Deik A."/>
            <person name="Scott J."/>
            <person name="Pierce K.A."/>
            <person name="Xavier R.J."/>
            <person name="Alm E.J."/>
        </authorList>
    </citation>
    <scope>NUCLEOTIDE SEQUENCE [LARGE SCALE GENOMIC DNA]</scope>
    <source>
        <strain evidence="5 8">BIOML-A106</strain>
    </source>
</reference>
<comment type="caution">
    <text evidence="6">The sequence shown here is derived from an EMBL/GenBank/DDBJ whole genome shotgun (WGS) entry which is preliminary data.</text>
</comment>
<feature type="repeat" description="TPR" evidence="3">
    <location>
        <begin position="265"/>
        <end position="298"/>
    </location>
</feature>
<dbReference type="GO" id="GO:0009279">
    <property type="term" value="C:cell outer membrane"/>
    <property type="evidence" value="ECO:0007669"/>
    <property type="project" value="TreeGrafter"/>
</dbReference>
<proteinExistence type="predicted"/>
<accession>A0A2M9V2U8</accession>
<dbReference type="Pfam" id="PF13181">
    <property type="entry name" value="TPR_8"/>
    <property type="match status" value="1"/>
</dbReference>
<reference evidence="6" key="2">
    <citation type="submission" date="2017-10" db="EMBL/GenBank/DDBJ databases">
        <authorList>
            <person name="Banno H."/>
            <person name="Chua N.-H."/>
        </authorList>
    </citation>
    <scope>NUCLEOTIDE SEQUENCE</scope>
    <source>
        <strain evidence="6">12905</strain>
    </source>
</reference>
<sequence length="320" mass="36198">MPNFFKSFFAGKTENPEEEKQKNAKKNFEIFKYDGLRAQRMGRPDYAIKCFNEALAIEEDFETLNYLSQLYIQTGEFGKAHELLERMIALEPELTSTYLTLANLCFMQEDYQEMADAAQKAIALEEGNAMAHYLLGKANHGLDNGIMAIAHLTKAIVLKDDFTEARLLRAEALYKMQQFAEAMEDIEAILAQNPDEEAALLLRGKIKEATGKEEEAETDYLHVTEINPFNEQAYLYLGQLFITQKKLTAAIELFDEAIELNPNFGAAYHERGRAKLLNGDKDGSIEDMKKSLELNPKEGENLNGQFNNQQAETTPNVLGL</sequence>
<keyword evidence="1" id="KW-0677">Repeat</keyword>
<evidence type="ECO:0000256" key="1">
    <source>
        <dbReference type="ARBA" id="ARBA00022737"/>
    </source>
</evidence>
<dbReference type="SMART" id="SM00028">
    <property type="entry name" value="TPR"/>
    <property type="match status" value="7"/>
</dbReference>
<evidence type="ECO:0000313" key="6">
    <source>
        <dbReference type="EMBL" id="PJY71737.1"/>
    </source>
</evidence>
<evidence type="ECO:0000313" key="7">
    <source>
        <dbReference type="Proteomes" id="UP000231846"/>
    </source>
</evidence>
<feature type="compositionally biased region" description="Polar residues" evidence="4">
    <location>
        <begin position="302"/>
        <end position="320"/>
    </location>
</feature>
<dbReference type="EMBL" id="PDCW01000037">
    <property type="protein sequence ID" value="PJY71737.1"/>
    <property type="molecule type" value="Genomic_DNA"/>
</dbReference>
<feature type="region of interest" description="Disordered" evidence="4">
    <location>
        <begin position="296"/>
        <end position="320"/>
    </location>
</feature>
<evidence type="ECO:0000256" key="4">
    <source>
        <dbReference type="SAM" id="MobiDB-lite"/>
    </source>
</evidence>
<reference evidence="6 7" key="1">
    <citation type="journal article" date="2017" name="MBio">
        <title>Gut Symbiont Bacteroides fragilis Secretes a Eukaryotic-Like Ubiquitin Protein That Mediates Intraspecies Antagonism.</title>
        <authorList>
            <person name="Chatzidaki-Livanis M."/>
            <person name="Coyne M.J."/>
            <person name="Roelofs K.G."/>
            <person name="Gentyala R.R."/>
            <person name="Caldwell J.M."/>
            <person name="Comstock L.E."/>
        </authorList>
    </citation>
    <scope>NUCLEOTIDE SEQUENCE [LARGE SCALE GENOMIC DNA]</scope>
    <source>
        <strain evidence="6 7">12905</strain>
    </source>
</reference>
<dbReference type="Pfam" id="PF14559">
    <property type="entry name" value="TPR_19"/>
    <property type="match status" value="1"/>
</dbReference>
<evidence type="ECO:0000256" key="2">
    <source>
        <dbReference type="ARBA" id="ARBA00022803"/>
    </source>
</evidence>
<evidence type="ECO:0000313" key="8">
    <source>
        <dbReference type="Proteomes" id="UP000479773"/>
    </source>
</evidence>
<dbReference type="SUPFAM" id="SSF48452">
    <property type="entry name" value="TPR-like"/>
    <property type="match status" value="2"/>
</dbReference>
<name>A0A2M9V2U8_BACFG</name>
<dbReference type="RefSeq" id="WP_032568593.1">
    <property type="nucleotide sequence ID" value="NZ_JAPUAQ010000004.1"/>
</dbReference>
<dbReference type="PROSITE" id="PS50293">
    <property type="entry name" value="TPR_REGION"/>
    <property type="match status" value="1"/>
</dbReference>
<keyword evidence="2 3" id="KW-0802">TPR repeat</keyword>
<dbReference type="Gene3D" id="1.25.40.10">
    <property type="entry name" value="Tetratricopeptide repeat domain"/>
    <property type="match status" value="2"/>
</dbReference>
<dbReference type="PROSITE" id="PS50005">
    <property type="entry name" value="TPR"/>
    <property type="match status" value="3"/>
</dbReference>
<dbReference type="InterPro" id="IPR050498">
    <property type="entry name" value="Ycf3"/>
</dbReference>
<dbReference type="InterPro" id="IPR019734">
    <property type="entry name" value="TPR_rpt"/>
</dbReference>
<evidence type="ECO:0000256" key="3">
    <source>
        <dbReference type="PROSITE-ProRule" id="PRU00339"/>
    </source>
</evidence>
<gene>
    <name evidence="6" type="ORF">CQW34_03783</name>
    <name evidence="5" type="ORF">F3B44_21405</name>
</gene>
<dbReference type="Pfam" id="PF00515">
    <property type="entry name" value="TPR_1"/>
    <property type="match status" value="1"/>
</dbReference>
<dbReference type="PANTHER" id="PTHR44858:SF1">
    <property type="entry name" value="UDP-N-ACETYLGLUCOSAMINE--PEPTIDE N-ACETYLGLUCOSAMINYLTRANSFERASE SPINDLY-RELATED"/>
    <property type="match status" value="1"/>
</dbReference>